<sequence length="65" mass="7474">MCIFRQMLLQAVFQILNGKYEQIFLISVRKMRNEGSHHMPGRNISVAGITRAARTYLPGMQECMS</sequence>
<dbReference type="EMBL" id="BKAG01000030">
    <property type="protein sequence ID" value="GEP44479.1"/>
    <property type="molecule type" value="Genomic_DNA"/>
</dbReference>
<reference evidence="1 2" key="1">
    <citation type="submission" date="2019-07" db="EMBL/GenBank/DDBJ databases">
        <title>Whole genome shotgun sequence of Brevifollis gellanilyticus NBRC 108608.</title>
        <authorList>
            <person name="Hosoyama A."/>
            <person name="Uohara A."/>
            <person name="Ohji S."/>
            <person name="Ichikawa N."/>
        </authorList>
    </citation>
    <scope>NUCLEOTIDE SEQUENCE [LARGE SCALE GENOMIC DNA]</scope>
    <source>
        <strain evidence="1 2">NBRC 108608</strain>
    </source>
</reference>
<evidence type="ECO:0000313" key="1">
    <source>
        <dbReference type="EMBL" id="GEP44479.1"/>
    </source>
</evidence>
<evidence type="ECO:0000313" key="2">
    <source>
        <dbReference type="Proteomes" id="UP000321577"/>
    </source>
</evidence>
<keyword evidence="2" id="KW-1185">Reference proteome</keyword>
<dbReference type="AlphaFoldDB" id="A0A512MCM2"/>
<dbReference type="Proteomes" id="UP000321577">
    <property type="component" value="Unassembled WGS sequence"/>
</dbReference>
<proteinExistence type="predicted"/>
<name>A0A512MCM2_9BACT</name>
<protein>
    <submittedName>
        <fullName evidence="1">Uncharacterized protein</fullName>
    </submittedName>
</protein>
<comment type="caution">
    <text evidence="1">The sequence shown here is derived from an EMBL/GenBank/DDBJ whole genome shotgun (WGS) entry which is preliminary data.</text>
</comment>
<organism evidence="1 2">
    <name type="scientific">Brevifollis gellanilyticus</name>
    <dbReference type="NCBI Taxonomy" id="748831"/>
    <lineage>
        <taxon>Bacteria</taxon>
        <taxon>Pseudomonadati</taxon>
        <taxon>Verrucomicrobiota</taxon>
        <taxon>Verrucomicrobiia</taxon>
        <taxon>Verrucomicrobiales</taxon>
        <taxon>Verrucomicrobiaceae</taxon>
    </lineage>
</organism>
<gene>
    <name evidence="1" type="ORF">BGE01nite_37700</name>
</gene>
<accession>A0A512MCM2</accession>